<dbReference type="AlphaFoldDB" id="A0A0G2FAN3"/>
<sequence>MVYDWEAHRDTLNRLYVDEKRSVEDIITYMRTNHNFAPSKRAYQAQFRRWEFPSKHQPALKNEDLVARIKELWERNLSQAEMLRILNEEDGYHIKSRELNRVRSKHRWLLRVPTGKTKDGADISPHAGESNGEDDDGDEGLQMAMQSPSYGLPGEPDLASQLKEERERRMQAESAERWATKKRRRRTRQVK</sequence>
<dbReference type="OrthoDB" id="4115389at2759"/>
<feature type="domain" description="Clr5" evidence="2">
    <location>
        <begin position="1"/>
        <end position="53"/>
    </location>
</feature>
<dbReference type="PANTHER" id="PTHR38788">
    <property type="entry name" value="CLR5 DOMAIN-CONTAINING PROTEIN"/>
    <property type="match status" value="1"/>
</dbReference>
<feature type="compositionally biased region" description="Basic and acidic residues" evidence="1">
    <location>
        <begin position="162"/>
        <end position="179"/>
    </location>
</feature>
<dbReference type="InterPro" id="IPR025676">
    <property type="entry name" value="Clr5_dom"/>
</dbReference>
<evidence type="ECO:0000313" key="3">
    <source>
        <dbReference type="EMBL" id="KKY31249.1"/>
    </source>
</evidence>
<gene>
    <name evidence="3" type="ORF">UCDDA912_g08802</name>
</gene>
<name>A0A0G2FAN3_9PEZI</name>
<proteinExistence type="predicted"/>
<protein>
    <recommendedName>
        <fullName evidence="2">Clr5 domain-containing protein</fullName>
    </recommendedName>
</protein>
<dbReference type="STRING" id="1214573.A0A0G2FAN3"/>
<accession>A0A0G2FAN3</accession>
<reference evidence="3 4" key="2">
    <citation type="submission" date="2015-05" db="EMBL/GenBank/DDBJ databases">
        <authorList>
            <person name="Morales-Cruz A."/>
            <person name="Amrine K.C."/>
            <person name="Cantu D."/>
        </authorList>
    </citation>
    <scope>NUCLEOTIDE SEQUENCE [LARGE SCALE GENOMIC DNA]</scope>
    <source>
        <strain evidence="3">DA912</strain>
    </source>
</reference>
<dbReference type="EMBL" id="LCUC01000400">
    <property type="protein sequence ID" value="KKY31249.1"/>
    <property type="molecule type" value="Genomic_DNA"/>
</dbReference>
<feature type="compositionally biased region" description="Basic residues" evidence="1">
    <location>
        <begin position="180"/>
        <end position="191"/>
    </location>
</feature>
<reference evidence="3 4" key="1">
    <citation type="submission" date="2015-05" db="EMBL/GenBank/DDBJ databases">
        <title>Distinctive expansion of gene families associated with plant cell wall degradation and secondary metabolism in the genomes of grapevine trunk pathogens.</title>
        <authorList>
            <person name="Lawrence D.P."/>
            <person name="Travadon R."/>
            <person name="Rolshausen P.E."/>
            <person name="Baumgartner K."/>
        </authorList>
    </citation>
    <scope>NUCLEOTIDE SEQUENCE [LARGE SCALE GENOMIC DNA]</scope>
    <source>
        <strain evidence="3">DA912</strain>
    </source>
</reference>
<dbReference type="PANTHER" id="PTHR38788:SF5">
    <property type="entry name" value="CLR5 DOMAIN-CONTAINING PROTEIN"/>
    <property type="match status" value="1"/>
</dbReference>
<keyword evidence="4" id="KW-1185">Reference proteome</keyword>
<comment type="caution">
    <text evidence="3">The sequence shown here is derived from an EMBL/GenBank/DDBJ whole genome shotgun (WGS) entry which is preliminary data.</text>
</comment>
<evidence type="ECO:0000313" key="4">
    <source>
        <dbReference type="Proteomes" id="UP000034680"/>
    </source>
</evidence>
<dbReference type="Proteomes" id="UP000034680">
    <property type="component" value="Unassembled WGS sequence"/>
</dbReference>
<evidence type="ECO:0000259" key="2">
    <source>
        <dbReference type="Pfam" id="PF14420"/>
    </source>
</evidence>
<dbReference type="Pfam" id="PF14420">
    <property type="entry name" value="Clr5"/>
    <property type="match status" value="1"/>
</dbReference>
<evidence type="ECO:0000256" key="1">
    <source>
        <dbReference type="SAM" id="MobiDB-lite"/>
    </source>
</evidence>
<feature type="region of interest" description="Disordered" evidence="1">
    <location>
        <begin position="113"/>
        <end position="191"/>
    </location>
</feature>
<organism evidence="3 4">
    <name type="scientific">Diaporthe ampelina</name>
    <dbReference type="NCBI Taxonomy" id="1214573"/>
    <lineage>
        <taxon>Eukaryota</taxon>
        <taxon>Fungi</taxon>
        <taxon>Dikarya</taxon>
        <taxon>Ascomycota</taxon>
        <taxon>Pezizomycotina</taxon>
        <taxon>Sordariomycetes</taxon>
        <taxon>Sordariomycetidae</taxon>
        <taxon>Diaporthales</taxon>
        <taxon>Diaporthaceae</taxon>
        <taxon>Diaporthe</taxon>
    </lineage>
</organism>